<evidence type="ECO:0000256" key="3">
    <source>
        <dbReference type="ARBA" id="ARBA00023004"/>
    </source>
</evidence>
<feature type="chain" id="PRO_5045874384" evidence="5">
    <location>
        <begin position="25"/>
        <end position="155"/>
    </location>
</feature>
<evidence type="ECO:0000256" key="1">
    <source>
        <dbReference type="ARBA" id="ARBA00022617"/>
    </source>
</evidence>
<dbReference type="PANTHER" id="PTHR35008">
    <property type="entry name" value="BLL4482 PROTEIN-RELATED"/>
    <property type="match status" value="1"/>
</dbReference>
<dbReference type="PROSITE" id="PS51257">
    <property type="entry name" value="PROKAR_LIPOPROTEIN"/>
    <property type="match status" value="1"/>
</dbReference>
<dbReference type="Pfam" id="PF00034">
    <property type="entry name" value="Cytochrom_C"/>
    <property type="match status" value="1"/>
</dbReference>
<gene>
    <name evidence="7" type="ORF">ISS99_22120</name>
</gene>
<dbReference type="EMBL" id="JADIKF010000040">
    <property type="protein sequence ID" value="MBM7132236.1"/>
    <property type="molecule type" value="Genomic_DNA"/>
</dbReference>
<evidence type="ECO:0000256" key="5">
    <source>
        <dbReference type="SAM" id="SignalP"/>
    </source>
</evidence>
<comment type="caution">
    <text evidence="7">The sequence shown here is derived from an EMBL/GenBank/DDBJ whole genome shotgun (WGS) entry which is preliminary data.</text>
</comment>
<dbReference type="InterPro" id="IPR036909">
    <property type="entry name" value="Cyt_c-like_dom_sf"/>
</dbReference>
<dbReference type="InterPro" id="IPR051459">
    <property type="entry name" value="Cytochrome_c-type_DH"/>
</dbReference>
<dbReference type="InterPro" id="IPR009056">
    <property type="entry name" value="Cyt_c-like_dom"/>
</dbReference>
<dbReference type="PROSITE" id="PS51007">
    <property type="entry name" value="CYTC"/>
    <property type="match status" value="1"/>
</dbReference>
<dbReference type="SUPFAM" id="SSF46626">
    <property type="entry name" value="Cytochrome c"/>
    <property type="match status" value="1"/>
</dbReference>
<dbReference type="Proteomes" id="UP001430193">
    <property type="component" value="Unassembled WGS sequence"/>
</dbReference>
<evidence type="ECO:0000259" key="6">
    <source>
        <dbReference type="PROSITE" id="PS51007"/>
    </source>
</evidence>
<dbReference type="Gene3D" id="1.10.760.10">
    <property type="entry name" value="Cytochrome c-like domain"/>
    <property type="match status" value="1"/>
</dbReference>
<feature type="domain" description="Cytochrome c" evidence="6">
    <location>
        <begin position="37"/>
        <end position="128"/>
    </location>
</feature>
<dbReference type="PANTHER" id="PTHR35008:SF9">
    <property type="entry name" value="CYTOCHROME C DOMAIN-CONTAINING PROTEIN"/>
    <property type="match status" value="1"/>
</dbReference>
<evidence type="ECO:0000313" key="7">
    <source>
        <dbReference type="EMBL" id="MBM7132236.1"/>
    </source>
</evidence>
<keyword evidence="8" id="KW-1185">Reference proteome</keyword>
<evidence type="ECO:0000256" key="2">
    <source>
        <dbReference type="ARBA" id="ARBA00022723"/>
    </source>
</evidence>
<keyword evidence="5" id="KW-0732">Signal</keyword>
<keyword evidence="2 4" id="KW-0479">Metal-binding</keyword>
<protein>
    <submittedName>
        <fullName evidence="7">Cytochrome c</fullName>
    </submittedName>
</protein>
<evidence type="ECO:0000256" key="4">
    <source>
        <dbReference type="PROSITE-ProRule" id="PRU00433"/>
    </source>
</evidence>
<keyword evidence="1 4" id="KW-0349">Heme</keyword>
<accession>A0ABS2KM89</accession>
<proteinExistence type="predicted"/>
<evidence type="ECO:0000313" key="8">
    <source>
        <dbReference type="Proteomes" id="UP001430193"/>
    </source>
</evidence>
<organism evidence="7 8">
    <name type="scientific">Dyella mobilis</name>
    <dbReference type="NCBI Taxonomy" id="1849582"/>
    <lineage>
        <taxon>Bacteria</taxon>
        <taxon>Pseudomonadati</taxon>
        <taxon>Pseudomonadota</taxon>
        <taxon>Gammaproteobacteria</taxon>
        <taxon>Lysobacterales</taxon>
        <taxon>Rhodanobacteraceae</taxon>
        <taxon>Dyella</taxon>
    </lineage>
</organism>
<feature type="signal peptide" evidence="5">
    <location>
        <begin position="1"/>
        <end position="24"/>
    </location>
</feature>
<keyword evidence="3 4" id="KW-0408">Iron</keyword>
<sequence>MKRFLAMLAGVISIGAGCATTARAQSSDNALYTPATLKAANGEQIFHSICQGCHMPDAKGSTGAGTYPALAGDPRLASPQYVAAVVLFGRHDMPSFESKPETPHHFFQDAQLSDAQIAEVIHYVRTHFGNHYGDDISAAEVAAMHPQDKASKPGT</sequence>
<reference evidence="7" key="1">
    <citation type="submission" date="2020-10" db="EMBL/GenBank/DDBJ databases">
        <title>Phylogeny of dyella-like bacteria.</title>
        <authorList>
            <person name="Fu J."/>
        </authorList>
    </citation>
    <scope>NUCLEOTIDE SEQUENCE</scope>
    <source>
        <strain evidence="7">DHON07</strain>
    </source>
</reference>
<name>A0ABS2KM89_9GAMM</name>
<dbReference type="RefSeq" id="WP_204633752.1">
    <property type="nucleotide sequence ID" value="NZ_BSOC01000001.1"/>
</dbReference>